<accession>A0A3Q9C5Z1</accession>
<dbReference type="InterPro" id="IPR021224">
    <property type="entry name" value="DUF2690"/>
</dbReference>
<keyword evidence="2" id="KW-0732">Signal</keyword>
<evidence type="ECO:0000313" key="4">
    <source>
        <dbReference type="Proteomes" id="UP000280197"/>
    </source>
</evidence>
<feature type="signal peptide" evidence="2">
    <location>
        <begin position="1"/>
        <end position="41"/>
    </location>
</feature>
<keyword evidence="4" id="KW-1185">Reference proteome</keyword>
<evidence type="ECO:0000256" key="2">
    <source>
        <dbReference type="SAM" id="SignalP"/>
    </source>
</evidence>
<gene>
    <name evidence="3" type="ORF">EJC51_45440</name>
</gene>
<dbReference type="Pfam" id="PF10901">
    <property type="entry name" value="DUF2690"/>
    <property type="match status" value="1"/>
</dbReference>
<dbReference type="RefSeq" id="WP_126276469.1">
    <property type="nucleotide sequence ID" value="NZ_CP034463.1"/>
</dbReference>
<dbReference type="Proteomes" id="UP000280197">
    <property type="component" value="Chromosome"/>
</dbReference>
<organism evidence="3 4">
    <name type="scientific">Streptomyces aquilus</name>
    <dbReference type="NCBI Taxonomy" id="2548456"/>
    <lineage>
        <taxon>Bacteria</taxon>
        <taxon>Bacillati</taxon>
        <taxon>Actinomycetota</taxon>
        <taxon>Actinomycetes</taxon>
        <taxon>Kitasatosporales</taxon>
        <taxon>Streptomycetaceae</taxon>
        <taxon>Streptomyces</taxon>
    </lineage>
</organism>
<reference evidence="3 4" key="1">
    <citation type="submission" date="2018-12" db="EMBL/GenBank/DDBJ databases">
        <authorList>
            <person name="Li K."/>
        </authorList>
    </citation>
    <scope>NUCLEOTIDE SEQUENCE [LARGE SCALE GENOMIC DNA]</scope>
    <source>
        <strain evidence="4">CR22</strain>
    </source>
</reference>
<feature type="region of interest" description="Disordered" evidence="1">
    <location>
        <begin position="149"/>
        <end position="173"/>
    </location>
</feature>
<name>A0A3Q9C5Z1_9ACTN</name>
<dbReference type="AlphaFoldDB" id="A0A3Q9C5Z1"/>
<feature type="chain" id="PRO_5018576889" evidence="2">
    <location>
        <begin position="42"/>
        <end position="173"/>
    </location>
</feature>
<dbReference type="KEGG" id="saqu:EJC51_45440"/>
<evidence type="ECO:0000256" key="1">
    <source>
        <dbReference type="SAM" id="MobiDB-lite"/>
    </source>
</evidence>
<protein>
    <submittedName>
        <fullName evidence="3">DUF2690 domain-containing protein</fullName>
    </submittedName>
</protein>
<evidence type="ECO:0000313" key="3">
    <source>
        <dbReference type="EMBL" id="AZP22668.1"/>
    </source>
</evidence>
<proteinExistence type="predicted"/>
<dbReference type="EMBL" id="CP034463">
    <property type="protein sequence ID" value="AZP22668.1"/>
    <property type="molecule type" value="Genomic_DNA"/>
</dbReference>
<sequence>MVRRRHPSGFRFRLAPSLRALLLALTLAGGSVFVSSGPASAASCKGAECTGQNPATMGCDSDARLLEEIDETDHSLRFYYSGTCDASWAYVTVDPTSDIIPQAANIFYVPQLGGSEASLSAGYVNQDDVAKATPMVGGDAMAKGCSADDGPGFDPAPETWKQQGTAGECTQWH</sequence>